<dbReference type="GO" id="GO:0009378">
    <property type="term" value="F:four-way junction helicase activity"/>
    <property type="evidence" value="ECO:0007669"/>
    <property type="project" value="InterPro"/>
</dbReference>
<dbReference type="EMBL" id="QXEV01000007">
    <property type="protein sequence ID" value="RIA77759.1"/>
    <property type="molecule type" value="Genomic_DNA"/>
</dbReference>
<dbReference type="SUPFAM" id="SSF47781">
    <property type="entry name" value="RuvA domain 2-like"/>
    <property type="match status" value="1"/>
</dbReference>
<keyword evidence="7" id="KW-0472">Membrane</keyword>
<keyword evidence="7" id="KW-1133">Transmembrane helix</keyword>
<dbReference type="SMART" id="SM00278">
    <property type="entry name" value="HhH1"/>
    <property type="match status" value="2"/>
</dbReference>
<dbReference type="InterPro" id="IPR000085">
    <property type="entry name" value="RuvA"/>
</dbReference>
<evidence type="ECO:0000256" key="4">
    <source>
        <dbReference type="ARBA" id="ARBA00023172"/>
    </source>
</evidence>
<dbReference type="InterPro" id="IPR003583">
    <property type="entry name" value="Hlx-hairpin-Hlx_DNA-bd_motif"/>
</dbReference>
<dbReference type="InterPro" id="IPR013849">
    <property type="entry name" value="DNA_helicase_Holl-junc_RuvA_I"/>
</dbReference>
<keyword evidence="5 6" id="KW-0234">DNA repair</keyword>
<keyword evidence="10" id="KW-1185">Reference proteome</keyword>
<keyword evidence="3 6" id="KW-0238">DNA-binding</keyword>
<dbReference type="NCBIfam" id="TIGR00084">
    <property type="entry name" value="ruvA"/>
    <property type="match status" value="1"/>
</dbReference>
<feature type="region of interest" description="Domain III" evidence="6">
    <location>
        <begin position="177"/>
        <end position="225"/>
    </location>
</feature>
<dbReference type="GO" id="GO:0005737">
    <property type="term" value="C:cytoplasm"/>
    <property type="evidence" value="ECO:0007669"/>
    <property type="project" value="UniProtKB-SubCell"/>
</dbReference>
<keyword evidence="2 6" id="KW-0227">DNA damage</keyword>
<evidence type="ECO:0000259" key="8">
    <source>
        <dbReference type="SMART" id="SM00278"/>
    </source>
</evidence>
<evidence type="ECO:0000313" key="9">
    <source>
        <dbReference type="EMBL" id="RIA77759.1"/>
    </source>
</evidence>
<dbReference type="GO" id="GO:0009379">
    <property type="term" value="C:Holliday junction helicase complex"/>
    <property type="evidence" value="ECO:0007669"/>
    <property type="project" value="InterPro"/>
</dbReference>
<keyword evidence="7" id="KW-0812">Transmembrane</keyword>
<keyword evidence="4 6" id="KW-0233">DNA recombination</keyword>
<comment type="caution">
    <text evidence="6">Lacks conserved residue(s) required for the propagation of feature annotation.</text>
</comment>
<dbReference type="Proteomes" id="UP000266506">
    <property type="component" value="Unassembled WGS sequence"/>
</dbReference>
<dbReference type="SUPFAM" id="SSF46929">
    <property type="entry name" value="DNA helicase RuvA subunit, C-terminal domain"/>
    <property type="match status" value="1"/>
</dbReference>
<keyword evidence="1 6" id="KW-0963">Cytoplasm</keyword>
<reference evidence="9 10" key="1">
    <citation type="submission" date="2018-08" db="EMBL/GenBank/DDBJ databases">
        <title>Genomic Encyclopedia of Archaeal and Bacterial Type Strains, Phase II (KMG-II): from individual species to whole genera.</title>
        <authorList>
            <person name="Goeker M."/>
        </authorList>
    </citation>
    <scope>NUCLEOTIDE SEQUENCE [LARGE SCALE GENOMIC DNA]</scope>
    <source>
        <strain evidence="9 10">ATCC 27112</strain>
    </source>
</reference>
<comment type="domain">
    <text evidence="6">Has three domains with a flexible linker between the domains II and III and assumes an 'L' shape. Domain III is highly mobile and contacts RuvB.</text>
</comment>
<dbReference type="GO" id="GO:0000400">
    <property type="term" value="F:four-way junction DNA binding"/>
    <property type="evidence" value="ECO:0007669"/>
    <property type="project" value="UniProtKB-UniRule"/>
</dbReference>
<dbReference type="AlphaFoldDB" id="A0A397RZD2"/>
<feature type="domain" description="Helix-hairpin-helix DNA-binding motif class 1" evidence="8">
    <location>
        <begin position="107"/>
        <end position="126"/>
    </location>
</feature>
<keyword evidence="9" id="KW-0378">Hydrolase</keyword>
<protein>
    <recommendedName>
        <fullName evidence="6">Holliday junction branch migration complex subunit RuvA</fullName>
    </recommendedName>
</protein>
<dbReference type="HAMAP" id="MF_00031">
    <property type="entry name" value="DNA_HJ_migration_RuvA"/>
    <property type="match status" value="1"/>
</dbReference>
<keyword evidence="9" id="KW-0347">Helicase</keyword>
<evidence type="ECO:0000256" key="7">
    <source>
        <dbReference type="SAM" id="Phobius"/>
    </source>
</evidence>
<accession>A0A397RZD2</accession>
<proteinExistence type="inferred from homology"/>
<evidence type="ECO:0000256" key="1">
    <source>
        <dbReference type="ARBA" id="ARBA00022490"/>
    </source>
</evidence>
<dbReference type="InterPro" id="IPR036267">
    <property type="entry name" value="RuvA_C_sf"/>
</dbReference>
<dbReference type="InterPro" id="IPR010994">
    <property type="entry name" value="RuvA_2-like"/>
</dbReference>
<dbReference type="Gene3D" id="1.10.150.20">
    <property type="entry name" value="5' to 3' exonuclease, C-terminal subdomain"/>
    <property type="match status" value="1"/>
</dbReference>
<dbReference type="Gene3D" id="1.10.8.10">
    <property type="entry name" value="DNA helicase RuvA subunit, C-terminal domain"/>
    <property type="match status" value="1"/>
</dbReference>
<sequence>MSFWRNKGKNPFFFNNWNFVSLLNLTYLWYDVKGDIFMYGYIIGRVTKITPKYIIQENNGIGYILIVPNPYNFKLNEDYKIYTYQYVREDQNDLYGFLSDDEKELFLKLISVSGIGPKSALSILASGSVSEVIRAIESRNDAYLRKFPGIGTKASQQIILDLKGKLTFTEDLISDGSGTSKMSDVEEALMALGYGKKELTKVLSKLDANKEVGDLIKDALKLLAK</sequence>
<dbReference type="InParanoid" id="A0A397RZD2"/>
<dbReference type="Pfam" id="PF01330">
    <property type="entry name" value="RuvA_N"/>
    <property type="match status" value="1"/>
</dbReference>
<feature type="transmembrane region" description="Helical" evidence="7">
    <location>
        <begin position="12"/>
        <end position="30"/>
    </location>
</feature>
<evidence type="ECO:0000256" key="6">
    <source>
        <dbReference type="HAMAP-Rule" id="MF_00031"/>
    </source>
</evidence>
<dbReference type="GO" id="GO:0006310">
    <property type="term" value="P:DNA recombination"/>
    <property type="evidence" value="ECO:0007669"/>
    <property type="project" value="UniProtKB-UniRule"/>
</dbReference>
<dbReference type="Gene3D" id="2.40.50.140">
    <property type="entry name" value="Nucleic acid-binding proteins"/>
    <property type="match status" value="1"/>
</dbReference>
<comment type="similarity">
    <text evidence="6">Belongs to the RuvA family.</text>
</comment>
<comment type="caution">
    <text evidence="9">The sequence shown here is derived from an EMBL/GenBank/DDBJ whole genome shotgun (WGS) entry which is preliminary data.</text>
</comment>
<dbReference type="Pfam" id="PF07499">
    <property type="entry name" value="RuvA_C"/>
    <property type="match status" value="1"/>
</dbReference>
<evidence type="ECO:0000256" key="5">
    <source>
        <dbReference type="ARBA" id="ARBA00023204"/>
    </source>
</evidence>
<dbReference type="SUPFAM" id="SSF50249">
    <property type="entry name" value="Nucleic acid-binding proteins"/>
    <property type="match status" value="1"/>
</dbReference>
<dbReference type="GO" id="GO:0006281">
    <property type="term" value="P:DNA repair"/>
    <property type="evidence" value="ECO:0007669"/>
    <property type="project" value="UniProtKB-UniRule"/>
</dbReference>
<comment type="subcellular location">
    <subcellularLocation>
        <location evidence="6">Cytoplasm</location>
    </subcellularLocation>
</comment>
<comment type="function">
    <text evidence="6">The RuvA-RuvB-RuvC complex processes Holliday junction (HJ) DNA during genetic recombination and DNA repair, while the RuvA-RuvB complex plays an important role in the rescue of blocked DNA replication forks via replication fork reversal (RFR). RuvA specifically binds to HJ cruciform DNA, conferring on it an open structure. The RuvB hexamer acts as an ATP-dependent pump, pulling dsDNA into and through the RuvAB complex. HJ branch migration allows RuvC to scan DNA until it finds its consensus sequence, where it cleaves and resolves the cruciform DNA.</text>
</comment>
<dbReference type="Pfam" id="PF14520">
    <property type="entry name" value="HHH_5"/>
    <property type="match status" value="1"/>
</dbReference>
<evidence type="ECO:0000256" key="2">
    <source>
        <dbReference type="ARBA" id="ARBA00022763"/>
    </source>
</evidence>
<evidence type="ECO:0000313" key="10">
    <source>
        <dbReference type="Proteomes" id="UP000266506"/>
    </source>
</evidence>
<organism evidence="9 10">
    <name type="scientific">Anaeroplasma bactoclasticum</name>
    <dbReference type="NCBI Taxonomy" id="2088"/>
    <lineage>
        <taxon>Bacteria</taxon>
        <taxon>Bacillati</taxon>
        <taxon>Mycoplasmatota</taxon>
        <taxon>Mollicutes</taxon>
        <taxon>Anaeroplasmatales</taxon>
        <taxon>Anaeroplasmataceae</taxon>
        <taxon>Anaeroplasma</taxon>
    </lineage>
</organism>
<keyword evidence="9" id="KW-0547">Nucleotide-binding</keyword>
<dbReference type="FunCoup" id="A0A397RZD2">
    <property type="interactions" value="248"/>
</dbReference>
<comment type="subunit">
    <text evidence="6">Homotetramer. Forms an RuvA(8)-RuvB(12)-Holliday junction (HJ) complex. HJ DNA is sandwiched between 2 RuvA tetramers; dsDNA enters through RuvA and exits via RuvB. An RuvB hexamer assembles on each DNA strand where it exits the tetramer. Each RuvB hexamer is contacted by two RuvA subunits (via domain III) on 2 adjacent RuvB subunits; this complex drives branch migration. In the full resolvosome a probable DNA-RuvA(4)-RuvB(12)-RuvC(2) complex forms which resolves the HJ.</text>
</comment>
<dbReference type="InterPro" id="IPR012340">
    <property type="entry name" value="NA-bd_OB-fold"/>
</dbReference>
<dbReference type="CDD" id="cd14332">
    <property type="entry name" value="UBA_RuvA_C"/>
    <property type="match status" value="1"/>
</dbReference>
<dbReference type="InterPro" id="IPR011114">
    <property type="entry name" value="RuvA_C"/>
</dbReference>
<dbReference type="GO" id="GO:0048476">
    <property type="term" value="C:Holliday junction resolvase complex"/>
    <property type="evidence" value="ECO:0007669"/>
    <property type="project" value="UniProtKB-UniRule"/>
</dbReference>
<keyword evidence="9" id="KW-0067">ATP-binding</keyword>
<gene>
    <name evidence="6" type="primary">ruvA</name>
    <name evidence="9" type="ORF">EI71_00912</name>
</gene>
<dbReference type="GO" id="GO:0005524">
    <property type="term" value="F:ATP binding"/>
    <property type="evidence" value="ECO:0007669"/>
    <property type="project" value="InterPro"/>
</dbReference>
<evidence type="ECO:0000256" key="3">
    <source>
        <dbReference type="ARBA" id="ARBA00023125"/>
    </source>
</evidence>
<name>A0A397RZD2_9MOLU</name>
<feature type="domain" description="Helix-hairpin-helix DNA-binding motif class 1" evidence="8">
    <location>
        <begin position="142"/>
        <end position="161"/>
    </location>
</feature>